<dbReference type="OrthoDB" id="308037at2"/>
<dbReference type="Pfam" id="PF02288">
    <property type="entry name" value="Dehydratase_MU"/>
    <property type="match status" value="1"/>
</dbReference>
<name>A0A1E8QBV7_9MYCO</name>
<proteinExistence type="predicted"/>
<sequence length="109" mass="10811">MRPAIVVASVAAGPVEDAVLAGIEEEGVPAVVERVTTGRAVDLARTAARQSPLGVGIGIDGDGAVCVQPEKVADPIPELVATPAAVAAARTLGHDAARICSGLPLKGSR</sequence>
<evidence type="ECO:0000313" key="2">
    <source>
        <dbReference type="Proteomes" id="UP000178953"/>
    </source>
</evidence>
<dbReference type="SUPFAM" id="SSF52968">
    <property type="entry name" value="B12-dependent dehydatase associated subunit"/>
    <property type="match status" value="1"/>
</dbReference>
<dbReference type="AlphaFoldDB" id="A0A1E8QBV7"/>
<evidence type="ECO:0008006" key="3">
    <source>
        <dbReference type="Google" id="ProtNLM"/>
    </source>
</evidence>
<accession>A0A1E8QBV7</accession>
<dbReference type="InterPro" id="IPR010254">
    <property type="entry name" value="B12-dep_deHydtase_bsu"/>
</dbReference>
<gene>
    <name evidence="1" type="ORF">BEL07_01910</name>
</gene>
<dbReference type="Proteomes" id="UP000178953">
    <property type="component" value="Unassembled WGS sequence"/>
</dbReference>
<dbReference type="Gene3D" id="3.40.50.10150">
    <property type="entry name" value="B12-dependent dehydatase associated subunit"/>
    <property type="match status" value="1"/>
</dbReference>
<dbReference type="InterPro" id="IPR003208">
    <property type="entry name" value="Dehydtase/Dehydtase_re"/>
</dbReference>
<dbReference type="EMBL" id="MCHX01000003">
    <property type="protein sequence ID" value="OFJ55494.1"/>
    <property type="molecule type" value="Genomic_DNA"/>
</dbReference>
<keyword evidence="2" id="KW-1185">Reference proteome</keyword>
<protein>
    <recommendedName>
        <fullName evidence="3">PduH protein</fullName>
    </recommendedName>
</protein>
<reference evidence="1 2" key="1">
    <citation type="submission" date="2016-09" db="EMBL/GenBank/DDBJ databases">
        <title>genome sequence of Mycobacterium sp. 739 SCH.</title>
        <authorList>
            <person name="Greninger A.L."/>
            <person name="Qin X."/>
            <person name="Jerome K."/>
            <person name="Vora S."/>
            <person name="Quinn K."/>
        </authorList>
    </citation>
    <scope>NUCLEOTIDE SEQUENCE [LARGE SCALE GENOMIC DNA]</scope>
    <source>
        <strain evidence="1 2">SCH</strain>
    </source>
</reference>
<evidence type="ECO:0000313" key="1">
    <source>
        <dbReference type="EMBL" id="OFJ55494.1"/>
    </source>
</evidence>
<comment type="caution">
    <text evidence="1">The sequence shown here is derived from an EMBL/GenBank/DDBJ whole genome shotgun (WGS) entry which is preliminary data.</text>
</comment>
<organism evidence="1 2">
    <name type="scientific">Mycolicibacterium grossiae</name>
    <dbReference type="NCBI Taxonomy" id="1552759"/>
    <lineage>
        <taxon>Bacteria</taxon>
        <taxon>Bacillati</taxon>
        <taxon>Actinomycetota</taxon>
        <taxon>Actinomycetes</taxon>
        <taxon>Mycobacteriales</taxon>
        <taxon>Mycobacteriaceae</taxon>
        <taxon>Mycolicibacterium</taxon>
    </lineage>
</organism>